<evidence type="ECO:0000256" key="3">
    <source>
        <dbReference type="ARBA" id="ARBA00048132"/>
    </source>
</evidence>
<dbReference type="Proteomes" id="UP000586918">
    <property type="component" value="Unassembled WGS sequence"/>
</dbReference>
<dbReference type="GO" id="GO:0004791">
    <property type="term" value="F:thioredoxin-disulfide reductase (NADPH) activity"/>
    <property type="evidence" value="ECO:0007669"/>
    <property type="project" value="UniProtKB-EC"/>
</dbReference>
<comment type="caution">
    <text evidence="5">The sequence shown here is derived from an EMBL/GenBank/DDBJ whole genome shotgun (WGS) entry which is preliminary data.</text>
</comment>
<dbReference type="InterPro" id="IPR014710">
    <property type="entry name" value="RmlC-like_jellyroll"/>
</dbReference>
<dbReference type="CDD" id="cd00038">
    <property type="entry name" value="CAP_ED"/>
    <property type="match status" value="1"/>
</dbReference>
<evidence type="ECO:0000313" key="5">
    <source>
        <dbReference type="EMBL" id="NMH92717.1"/>
    </source>
</evidence>
<evidence type="ECO:0000313" key="6">
    <source>
        <dbReference type="Proteomes" id="UP000586918"/>
    </source>
</evidence>
<dbReference type="InterPro" id="IPR018490">
    <property type="entry name" value="cNMP-bd_dom_sf"/>
</dbReference>
<keyword evidence="6" id="KW-1185">Reference proteome</keyword>
<dbReference type="Gene3D" id="3.50.50.60">
    <property type="entry name" value="FAD/NAD(P)-binding domain"/>
    <property type="match status" value="2"/>
</dbReference>
<dbReference type="SMART" id="SM00100">
    <property type="entry name" value="cNMP"/>
    <property type="match status" value="1"/>
</dbReference>
<dbReference type="SUPFAM" id="SSF51905">
    <property type="entry name" value="FAD/NAD(P)-binding domain"/>
    <property type="match status" value="1"/>
</dbReference>
<gene>
    <name evidence="5" type="ORF">HF519_14290</name>
</gene>
<comment type="catalytic activity">
    <reaction evidence="3">
        <text>[thioredoxin]-dithiol + NADP(+) = [thioredoxin]-disulfide + NADPH + H(+)</text>
        <dbReference type="Rhea" id="RHEA:20345"/>
        <dbReference type="Rhea" id="RHEA-COMP:10698"/>
        <dbReference type="Rhea" id="RHEA-COMP:10700"/>
        <dbReference type="ChEBI" id="CHEBI:15378"/>
        <dbReference type="ChEBI" id="CHEBI:29950"/>
        <dbReference type="ChEBI" id="CHEBI:50058"/>
        <dbReference type="ChEBI" id="CHEBI:57783"/>
        <dbReference type="ChEBI" id="CHEBI:58349"/>
        <dbReference type="EC" id="1.8.1.9"/>
    </reaction>
</comment>
<evidence type="ECO:0000259" key="4">
    <source>
        <dbReference type="PROSITE" id="PS50042"/>
    </source>
</evidence>
<keyword evidence="1" id="KW-0285">Flavoprotein</keyword>
<proteinExistence type="predicted"/>
<dbReference type="PRINTS" id="PR00368">
    <property type="entry name" value="FADPNR"/>
</dbReference>
<evidence type="ECO:0000256" key="1">
    <source>
        <dbReference type="ARBA" id="ARBA00022630"/>
    </source>
</evidence>
<protein>
    <submittedName>
        <fullName evidence="5">FAD-dependent oxidoreductase</fullName>
    </submittedName>
</protein>
<dbReference type="PANTHER" id="PTHR48105">
    <property type="entry name" value="THIOREDOXIN REDUCTASE 1-RELATED-RELATED"/>
    <property type="match status" value="1"/>
</dbReference>
<dbReference type="InterPro" id="IPR000595">
    <property type="entry name" value="cNMP-bd_dom"/>
</dbReference>
<dbReference type="InterPro" id="IPR023753">
    <property type="entry name" value="FAD/NAD-binding_dom"/>
</dbReference>
<organism evidence="5 6">
    <name type="scientific">Pseudonocardia bannensis</name>
    <dbReference type="NCBI Taxonomy" id="630973"/>
    <lineage>
        <taxon>Bacteria</taxon>
        <taxon>Bacillati</taxon>
        <taxon>Actinomycetota</taxon>
        <taxon>Actinomycetes</taxon>
        <taxon>Pseudonocardiales</taxon>
        <taxon>Pseudonocardiaceae</taxon>
        <taxon>Pseudonocardia</taxon>
    </lineage>
</organism>
<sequence length="570" mass="61065">MTATRAEGPDLEQLLAAVPPGETPDLHGAFPRLDEARIQELSALGERRPTRRGEVLIAEGEPDEMFYVVLSGRVAAVEALGTPEQRVIRVHGPGRFLGELGLLTGQVAFLTWLVADPGEVIAIPAERLRQITLSDPAFGDEVLRAFLIRRWLVLDQGLGFRIVGSRYSPDTRRLREFAARNRLPHRFVDLESDTAADALLRHLGLGPEETPVVIWRDRVLHNPSNAELAGLIGLRSDRSRSEICDLVVVGGGPAGLAAAVYGASEGLDTSLLDGVAVGGQAGRTSRIENYLGFPAGISGGELAERAIIQAEKFGARATVPAEVIGMEAGEGEHVLRLADGDSVAARAVIIATGARYRRLPVPRLEEYEESSVYYAATPMEAQVCAGDPVVVVGGGNSGGQAALFLADHAAQVRLVIRERELGEYMSRYLADRIERDPRVEVLVHTEVRELQGERGVLESVVVEDLDTHERRVLPAHELMVFIGADPCTEWLPDTVAVDSGGYVLTGPAAVQDGSGLDGGQARQPLLLETSTPGVFAAGDVRSGSTKRVASAVGEGSMAVRLVHEYLATVR</sequence>
<dbReference type="PRINTS" id="PR00469">
    <property type="entry name" value="PNDRDTASEII"/>
</dbReference>
<dbReference type="Gene3D" id="2.60.120.10">
    <property type="entry name" value="Jelly Rolls"/>
    <property type="match status" value="1"/>
</dbReference>
<reference evidence="5 6" key="1">
    <citation type="submission" date="2020-04" db="EMBL/GenBank/DDBJ databases">
        <authorList>
            <person name="Klaysubun C."/>
            <person name="Duangmal K."/>
            <person name="Lipun K."/>
        </authorList>
    </citation>
    <scope>NUCLEOTIDE SEQUENCE [LARGE SCALE GENOMIC DNA]</scope>
    <source>
        <strain evidence="5 6">DSM 45300</strain>
    </source>
</reference>
<dbReference type="Pfam" id="PF07992">
    <property type="entry name" value="Pyr_redox_2"/>
    <property type="match status" value="1"/>
</dbReference>
<dbReference type="PROSITE" id="PS50042">
    <property type="entry name" value="CNMP_BINDING_3"/>
    <property type="match status" value="1"/>
</dbReference>
<accession>A0A848DJ40</accession>
<evidence type="ECO:0000256" key="2">
    <source>
        <dbReference type="ARBA" id="ARBA00023002"/>
    </source>
</evidence>
<dbReference type="InterPro" id="IPR050097">
    <property type="entry name" value="Ferredoxin-NADP_redctase_2"/>
</dbReference>
<keyword evidence="2" id="KW-0560">Oxidoreductase</keyword>
<name>A0A848DJ40_9PSEU</name>
<dbReference type="SUPFAM" id="SSF51206">
    <property type="entry name" value="cAMP-binding domain-like"/>
    <property type="match status" value="1"/>
</dbReference>
<dbReference type="RefSeq" id="WP_169413425.1">
    <property type="nucleotide sequence ID" value="NZ_JAAXKZ010000046.1"/>
</dbReference>
<dbReference type="AlphaFoldDB" id="A0A848DJ40"/>
<feature type="domain" description="Cyclic nucleotide-binding" evidence="4">
    <location>
        <begin position="29"/>
        <end position="149"/>
    </location>
</feature>
<dbReference type="EMBL" id="JAAXKZ010000046">
    <property type="protein sequence ID" value="NMH92717.1"/>
    <property type="molecule type" value="Genomic_DNA"/>
</dbReference>
<dbReference type="InterPro" id="IPR036188">
    <property type="entry name" value="FAD/NAD-bd_sf"/>
</dbReference>
<dbReference type="Pfam" id="PF00027">
    <property type="entry name" value="cNMP_binding"/>
    <property type="match status" value="1"/>
</dbReference>